<feature type="domain" description="Protein kinase" evidence="1">
    <location>
        <begin position="47"/>
        <end position="305"/>
    </location>
</feature>
<dbReference type="Pfam" id="PF07714">
    <property type="entry name" value="PK_Tyr_Ser-Thr"/>
    <property type="match status" value="1"/>
</dbReference>
<dbReference type="PROSITE" id="PS50011">
    <property type="entry name" value="PROTEIN_KINASE_DOM"/>
    <property type="match status" value="1"/>
</dbReference>
<dbReference type="PRINTS" id="PR00109">
    <property type="entry name" value="TYRKINASE"/>
</dbReference>
<dbReference type="GO" id="GO:0004674">
    <property type="term" value="F:protein serine/threonine kinase activity"/>
    <property type="evidence" value="ECO:0007669"/>
    <property type="project" value="TreeGrafter"/>
</dbReference>
<dbReference type="PANTHER" id="PTHR44329:SF73">
    <property type="entry name" value="OS01G0201200 PROTEIN"/>
    <property type="match status" value="1"/>
</dbReference>
<dbReference type="PANTHER" id="PTHR44329">
    <property type="entry name" value="SERINE/THREONINE-PROTEIN KINASE TNNI3K-RELATED"/>
    <property type="match status" value="1"/>
</dbReference>
<comment type="caution">
    <text evidence="2">The sequence shown here is derived from an EMBL/GenBank/DDBJ whole genome shotgun (WGS) entry which is preliminary data.</text>
</comment>
<dbReference type="OrthoDB" id="339325at2759"/>
<dbReference type="CDD" id="cd13999">
    <property type="entry name" value="STKc_MAP3K-like"/>
    <property type="match status" value="1"/>
</dbReference>
<dbReference type="Gene3D" id="3.30.200.20">
    <property type="entry name" value="Phosphorylase Kinase, domain 1"/>
    <property type="match status" value="1"/>
</dbReference>
<evidence type="ECO:0000259" key="1">
    <source>
        <dbReference type="PROSITE" id="PS50011"/>
    </source>
</evidence>
<dbReference type="GO" id="GO:0005524">
    <property type="term" value="F:ATP binding"/>
    <property type="evidence" value="ECO:0007669"/>
    <property type="project" value="InterPro"/>
</dbReference>
<dbReference type="InterPro" id="IPR008271">
    <property type="entry name" value="Ser/Thr_kinase_AS"/>
</dbReference>
<gene>
    <name evidence="2" type="ORF">Lalb_Chr20g0109111</name>
</gene>
<dbReference type="Gene3D" id="1.10.510.10">
    <property type="entry name" value="Transferase(Phosphotransferase) domain 1"/>
    <property type="match status" value="1"/>
</dbReference>
<dbReference type="SUPFAM" id="SSF56112">
    <property type="entry name" value="Protein kinase-like (PK-like)"/>
    <property type="match status" value="1"/>
</dbReference>
<reference evidence="3" key="1">
    <citation type="journal article" date="2020" name="Nat. Commun.">
        <title>Genome sequence of the cluster root forming white lupin.</title>
        <authorList>
            <person name="Hufnagel B."/>
            <person name="Marques A."/>
            <person name="Soriano A."/>
            <person name="Marques L."/>
            <person name="Divol F."/>
            <person name="Doumas P."/>
            <person name="Sallet E."/>
            <person name="Mancinotti D."/>
            <person name="Carrere S."/>
            <person name="Marande W."/>
            <person name="Arribat S."/>
            <person name="Keller J."/>
            <person name="Huneau C."/>
            <person name="Blein T."/>
            <person name="Aime D."/>
            <person name="Laguerre M."/>
            <person name="Taylor J."/>
            <person name="Schubert V."/>
            <person name="Nelson M."/>
            <person name="Geu-Flores F."/>
            <person name="Crespi M."/>
            <person name="Gallardo-Guerrero K."/>
            <person name="Delaux P.-M."/>
            <person name="Salse J."/>
            <person name="Berges H."/>
            <person name="Guyot R."/>
            <person name="Gouzy J."/>
            <person name="Peret B."/>
        </authorList>
    </citation>
    <scope>NUCLEOTIDE SEQUENCE [LARGE SCALE GENOMIC DNA]</scope>
    <source>
        <strain evidence="3">cv. Amiga</strain>
    </source>
</reference>
<dbReference type="InterPro" id="IPR000719">
    <property type="entry name" value="Prot_kinase_dom"/>
</dbReference>
<dbReference type="InterPro" id="IPR001245">
    <property type="entry name" value="Ser-Thr/Tyr_kinase_cat_dom"/>
</dbReference>
<dbReference type="InterPro" id="IPR011009">
    <property type="entry name" value="Kinase-like_dom_sf"/>
</dbReference>
<sequence>MKSNMEFNSKNLKDSQPWPWTKCFHPIKAKVTAAKVAQEWSLDPSSLIIGEKCSHGAHSNIYEGKYKEHHVAIKIVTIPEDEEKGSLASLLETQFMKEVTFLPRLHHQNVVKFIAACKDNNNAYCVLTEYVSGGSFRSYLNKLKSKPMPLKKILGFSLDIAHGMEYIHSQGIIHRDLKPDNVLVGEDYHLKVADFGIACDASKKRDSWSGTYRWMAPEMIKKKPYGRKVDVYSFGLMLWEMVTGTVPYKGMTPLQVAFAVSDKNSRPEIPSNCPYVFRDLIQKCWDMKPEKRPEFWQIVQVLEKFDQSLNAIDGRVLNLVHNHCSIDHHHNNKKVVFLHWIQNIGHVLKCIQ</sequence>
<evidence type="ECO:0000313" key="2">
    <source>
        <dbReference type="EMBL" id="KAE9590571.1"/>
    </source>
</evidence>
<keyword evidence="3" id="KW-1185">Reference proteome</keyword>
<dbReference type="InterPro" id="IPR051681">
    <property type="entry name" value="Ser/Thr_Kinases-Pseudokinases"/>
</dbReference>
<proteinExistence type="predicted"/>
<accession>A0A6A4NNT8</accession>
<evidence type="ECO:0000313" key="3">
    <source>
        <dbReference type="Proteomes" id="UP000447434"/>
    </source>
</evidence>
<name>A0A6A4NNT8_LUPAL</name>
<organism evidence="2 3">
    <name type="scientific">Lupinus albus</name>
    <name type="common">White lupine</name>
    <name type="synonym">Lupinus termis</name>
    <dbReference type="NCBI Taxonomy" id="3870"/>
    <lineage>
        <taxon>Eukaryota</taxon>
        <taxon>Viridiplantae</taxon>
        <taxon>Streptophyta</taxon>
        <taxon>Embryophyta</taxon>
        <taxon>Tracheophyta</taxon>
        <taxon>Spermatophyta</taxon>
        <taxon>Magnoliopsida</taxon>
        <taxon>eudicotyledons</taxon>
        <taxon>Gunneridae</taxon>
        <taxon>Pentapetalae</taxon>
        <taxon>rosids</taxon>
        <taxon>fabids</taxon>
        <taxon>Fabales</taxon>
        <taxon>Fabaceae</taxon>
        <taxon>Papilionoideae</taxon>
        <taxon>50 kb inversion clade</taxon>
        <taxon>genistoids sensu lato</taxon>
        <taxon>core genistoids</taxon>
        <taxon>Genisteae</taxon>
        <taxon>Lupinus</taxon>
    </lineage>
</organism>
<protein>
    <recommendedName>
        <fullName evidence="1">Protein kinase domain-containing protein</fullName>
    </recommendedName>
</protein>
<dbReference type="SMART" id="SM00220">
    <property type="entry name" value="S_TKc"/>
    <property type="match status" value="1"/>
</dbReference>
<dbReference type="AlphaFoldDB" id="A0A6A4NNT8"/>
<dbReference type="Proteomes" id="UP000447434">
    <property type="component" value="Chromosome 20"/>
</dbReference>
<dbReference type="EMBL" id="WOCE01000020">
    <property type="protein sequence ID" value="KAE9590571.1"/>
    <property type="molecule type" value="Genomic_DNA"/>
</dbReference>
<dbReference type="PROSITE" id="PS00108">
    <property type="entry name" value="PROTEIN_KINASE_ST"/>
    <property type="match status" value="1"/>
</dbReference>